<dbReference type="AlphaFoldDB" id="A0A1I4ZBS0"/>
<feature type="compositionally biased region" description="Basic and acidic residues" evidence="4">
    <location>
        <begin position="1"/>
        <end position="11"/>
    </location>
</feature>
<dbReference type="GO" id="GO:0030313">
    <property type="term" value="C:cell envelope"/>
    <property type="evidence" value="ECO:0007669"/>
    <property type="project" value="UniProtKB-SubCell"/>
</dbReference>
<dbReference type="Proteomes" id="UP000198575">
    <property type="component" value="Unassembled WGS sequence"/>
</dbReference>
<organism evidence="8 9">
    <name type="scientific">Dokdonella immobilis</name>
    <dbReference type="NCBI Taxonomy" id="578942"/>
    <lineage>
        <taxon>Bacteria</taxon>
        <taxon>Pseudomonadati</taxon>
        <taxon>Pseudomonadota</taxon>
        <taxon>Gammaproteobacteria</taxon>
        <taxon>Lysobacterales</taxon>
        <taxon>Rhodanobacteraceae</taxon>
        <taxon>Dokdonella</taxon>
    </lineage>
</organism>
<protein>
    <submittedName>
        <fullName evidence="8">HlyD family secretion protein</fullName>
    </submittedName>
</protein>
<sequence>MSPNDPRRDEVPLPPTKGEASRQLESLLGIGAARAKRPLRRWLFILALLLVIVLGALLVRRGNDAAAPVYLTEAVRRGDLTVLVSATGNVQPTHAIEVGSELSGTIEAVLVDENDRVTRGQVLAQLDVSRLRDQIARAKGALAAAQASAAQAAATATEKRLYFDRLEAMAKISHGSIPARTDIDAARAALDRAVADVAGAKAAISQARAALGTEETNLSKASIRAPIDGVVLTRAIEPGQTVAASLQAPVLFTLAENLSQMELQVDVDEADVGQVHEGQAAMFTVDAYPGRRYPATIQRVGLGSRIKDGVVSYLTVLSVDNDDLSLRPGMTATAEIVTAERRGVLLVPSGALRFAPPSSELAPTTGRSFISRLLPRPPHPTSKPATKRTMGPQREVWILRDGVPSPVAVTIGATDGRSTEVADSALAEGALVITGLSGSSS</sequence>
<comment type="similarity">
    <text evidence="2">Belongs to the membrane fusion protein (MFP) (TC 8.A.1) family.</text>
</comment>
<evidence type="ECO:0000256" key="5">
    <source>
        <dbReference type="SAM" id="Phobius"/>
    </source>
</evidence>
<evidence type="ECO:0000259" key="6">
    <source>
        <dbReference type="Pfam" id="PF25917"/>
    </source>
</evidence>
<comment type="subcellular location">
    <subcellularLocation>
        <location evidence="1">Cell envelope</location>
    </subcellularLocation>
</comment>
<dbReference type="InterPro" id="IPR050465">
    <property type="entry name" value="UPF0194_transport"/>
</dbReference>
<feature type="region of interest" description="Disordered" evidence="4">
    <location>
        <begin position="1"/>
        <end position="20"/>
    </location>
</feature>
<dbReference type="Pfam" id="PF25917">
    <property type="entry name" value="BSH_RND"/>
    <property type="match status" value="1"/>
</dbReference>
<evidence type="ECO:0000313" key="8">
    <source>
        <dbReference type="EMBL" id="SFN47350.1"/>
    </source>
</evidence>
<keyword evidence="5" id="KW-1133">Transmembrane helix</keyword>
<evidence type="ECO:0000256" key="1">
    <source>
        <dbReference type="ARBA" id="ARBA00004196"/>
    </source>
</evidence>
<evidence type="ECO:0000256" key="3">
    <source>
        <dbReference type="ARBA" id="ARBA00023054"/>
    </source>
</evidence>
<dbReference type="Pfam" id="PF25954">
    <property type="entry name" value="Beta-barrel_RND_2"/>
    <property type="match status" value="1"/>
</dbReference>
<feature type="domain" description="CusB-like beta-barrel" evidence="7">
    <location>
        <begin position="263"/>
        <end position="338"/>
    </location>
</feature>
<keyword evidence="5" id="KW-0812">Transmembrane</keyword>
<evidence type="ECO:0000256" key="4">
    <source>
        <dbReference type="SAM" id="MobiDB-lite"/>
    </source>
</evidence>
<feature type="transmembrane region" description="Helical" evidence="5">
    <location>
        <begin position="42"/>
        <end position="59"/>
    </location>
</feature>
<dbReference type="GO" id="GO:0022857">
    <property type="term" value="F:transmembrane transporter activity"/>
    <property type="evidence" value="ECO:0007669"/>
    <property type="project" value="InterPro"/>
</dbReference>
<dbReference type="RefSeq" id="WP_092409244.1">
    <property type="nucleotide sequence ID" value="NZ_FOVF01000024.1"/>
</dbReference>
<accession>A0A1I4ZBS0</accession>
<dbReference type="Gene3D" id="1.10.287.470">
    <property type="entry name" value="Helix hairpin bin"/>
    <property type="match status" value="1"/>
</dbReference>
<dbReference type="SUPFAM" id="SSF111369">
    <property type="entry name" value="HlyD-like secretion proteins"/>
    <property type="match status" value="1"/>
</dbReference>
<dbReference type="GO" id="GO:0016020">
    <property type="term" value="C:membrane"/>
    <property type="evidence" value="ECO:0007669"/>
    <property type="project" value="InterPro"/>
</dbReference>
<evidence type="ECO:0000313" key="9">
    <source>
        <dbReference type="Proteomes" id="UP000198575"/>
    </source>
</evidence>
<dbReference type="InterPro" id="IPR006143">
    <property type="entry name" value="RND_pump_MFP"/>
</dbReference>
<gene>
    <name evidence="8" type="ORF">SAMN05216289_12429</name>
</gene>
<keyword evidence="3" id="KW-0175">Coiled coil</keyword>
<dbReference type="Gene3D" id="2.40.50.100">
    <property type="match status" value="1"/>
</dbReference>
<dbReference type="InterPro" id="IPR058625">
    <property type="entry name" value="MdtA-like_BSH"/>
</dbReference>
<evidence type="ECO:0000259" key="7">
    <source>
        <dbReference type="Pfam" id="PF25954"/>
    </source>
</evidence>
<reference evidence="8 9" key="1">
    <citation type="submission" date="2016-10" db="EMBL/GenBank/DDBJ databases">
        <authorList>
            <person name="de Groot N.N."/>
        </authorList>
    </citation>
    <scope>NUCLEOTIDE SEQUENCE [LARGE SCALE GENOMIC DNA]</scope>
    <source>
        <strain evidence="8 9">CGMCC 1.7659</strain>
    </source>
</reference>
<dbReference type="NCBIfam" id="TIGR01730">
    <property type="entry name" value="RND_mfp"/>
    <property type="match status" value="1"/>
</dbReference>
<dbReference type="EMBL" id="FOVF01000024">
    <property type="protein sequence ID" value="SFN47350.1"/>
    <property type="molecule type" value="Genomic_DNA"/>
</dbReference>
<name>A0A1I4ZBS0_9GAMM</name>
<dbReference type="InterPro" id="IPR058792">
    <property type="entry name" value="Beta-barrel_RND_2"/>
</dbReference>
<feature type="domain" description="Multidrug resistance protein MdtA-like barrel-sandwich hybrid" evidence="6">
    <location>
        <begin position="96"/>
        <end position="251"/>
    </location>
</feature>
<keyword evidence="9" id="KW-1185">Reference proteome</keyword>
<proteinExistence type="inferred from homology"/>
<dbReference type="Gene3D" id="2.40.30.170">
    <property type="match status" value="1"/>
</dbReference>
<evidence type="ECO:0000256" key="2">
    <source>
        <dbReference type="ARBA" id="ARBA00009477"/>
    </source>
</evidence>
<dbReference type="OrthoDB" id="9791520at2"/>
<dbReference type="STRING" id="578942.SAMN05216289_12429"/>
<dbReference type="PANTHER" id="PTHR32347">
    <property type="entry name" value="EFFLUX SYSTEM COMPONENT YKNX-RELATED"/>
    <property type="match status" value="1"/>
</dbReference>
<keyword evidence="5" id="KW-0472">Membrane</keyword>
<dbReference type="PANTHER" id="PTHR32347:SF14">
    <property type="entry name" value="EFFLUX SYSTEM COMPONENT YKNX-RELATED"/>
    <property type="match status" value="1"/>
</dbReference>